<gene>
    <name evidence="1" type="ORF">GOODEAATRI_015786</name>
</gene>
<reference evidence="1 2" key="1">
    <citation type="submission" date="2021-06" db="EMBL/GenBank/DDBJ databases">
        <authorList>
            <person name="Palmer J.M."/>
        </authorList>
    </citation>
    <scope>NUCLEOTIDE SEQUENCE [LARGE SCALE GENOMIC DNA]</scope>
    <source>
        <strain evidence="1 2">GA_2019</strain>
        <tissue evidence="1">Muscle</tissue>
    </source>
</reference>
<name>A0ABV0MI52_9TELE</name>
<proteinExistence type="predicted"/>
<sequence length="146" mass="16313">MYRSNDRPFKTKECLPGNLFGNWLFQSGGCAHTTMLIYLRPSEFQDKLREECAVPGSEKCIFGNISGLRVVHTPLVDREGVCTEDLSGPFLPAQIRSFVPLGTGITGVSYPCSSYWPPIYEGFPVPPPMDYGTRRVTITVIQYLSK</sequence>
<comment type="caution">
    <text evidence="1">The sequence shown here is derived from an EMBL/GenBank/DDBJ whole genome shotgun (WGS) entry which is preliminary data.</text>
</comment>
<organism evidence="1 2">
    <name type="scientific">Goodea atripinnis</name>
    <dbReference type="NCBI Taxonomy" id="208336"/>
    <lineage>
        <taxon>Eukaryota</taxon>
        <taxon>Metazoa</taxon>
        <taxon>Chordata</taxon>
        <taxon>Craniata</taxon>
        <taxon>Vertebrata</taxon>
        <taxon>Euteleostomi</taxon>
        <taxon>Actinopterygii</taxon>
        <taxon>Neopterygii</taxon>
        <taxon>Teleostei</taxon>
        <taxon>Neoteleostei</taxon>
        <taxon>Acanthomorphata</taxon>
        <taxon>Ovalentaria</taxon>
        <taxon>Atherinomorphae</taxon>
        <taxon>Cyprinodontiformes</taxon>
        <taxon>Goodeidae</taxon>
        <taxon>Goodea</taxon>
    </lineage>
</organism>
<dbReference type="Proteomes" id="UP001476798">
    <property type="component" value="Unassembled WGS sequence"/>
</dbReference>
<keyword evidence="2" id="KW-1185">Reference proteome</keyword>
<protein>
    <submittedName>
        <fullName evidence="1">Uncharacterized protein</fullName>
    </submittedName>
</protein>
<evidence type="ECO:0000313" key="2">
    <source>
        <dbReference type="Proteomes" id="UP001476798"/>
    </source>
</evidence>
<evidence type="ECO:0000313" key="1">
    <source>
        <dbReference type="EMBL" id="MEQ2158766.1"/>
    </source>
</evidence>
<accession>A0ABV0MI52</accession>
<dbReference type="EMBL" id="JAHRIO010001185">
    <property type="protein sequence ID" value="MEQ2158766.1"/>
    <property type="molecule type" value="Genomic_DNA"/>
</dbReference>